<gene>
    <name evidence="1" type="ORF">DdX_02136</name>
</gene>
<proteinExistence type="predicted"/>
<dbReference type="Proteomes" id="UP001201812">
    <property type="component" value="Unassembled WGS sequence"/>
</dbReference>
<comment type="caution">
    <text evidence="1">The sequence shown here is derived from an EMBL/GenBank/DDBJ whole genome shotgun (WGS) entry which is preliminary data.</text>
</comment>
<organism evidence="1 2">
    <name type="scientific">Ditylenchus destructor</name>
    <dbReference type="NCBI Taxonomy" id="166010"/>
    <lineage>
        <taxon>Eukaryota</taxon>
        <taxon>Metazoa</taxon>
        <taxon>Ecdysozoa</taxon>
        <taxon>Nematoda</taxon>
        <taxon>Chromadorea</taxon>
        <taxon>Rhabditida</taxon>
        <taxon>Tylenchina</taxon>
        <taxon>Tylenchomorpha</taxon>
        <taxon>Sphaerularioidea</taxon>
        <taxon>Anguinidae</taxon>
        <taxon>Anguininae</taxon>
        <taxon>Ditylenchus</taxon>
    </lineage>
</organism>
<name>A0AAD4RBZ4_9BILA</name>
<sequence>MSNIEAPIKSRVSSHPVPTTQLHKMSNTLVAYLVLLAVICHIGLSQAQPMAPVMSLEQFQQLQQPMNRVPPVNLVQAWRSRRSLASGRWGLRPGKRSVNFDNPIAVGSYNPYEETVSDEPQNPQLYLLLART</sequence>
<evidence type="ECO:0000313" key="1">
    <source>
        <dbReference type="EMBL" id="KAI1725477.1"/>
    </source>
</evidence>
<reference evidence="1" key="1">
    <citation type="submission" date="2022-01" db="EMBL/GenBank/DDBJ databases">
        <title>Genome Sequence Resource for Two Populations of Ditylenchus destructor, the Migratory Endoparasitic Phytonematode.</title>
        <authorList>
            <person name="Zhang H."/>
            <person name="Lin R."/>
            <person name="Xie B."/>
        </authorList>
    </citation>
    <scope>NUCLEOTIDE SEQUENCE</scope>
    <source>
        <strain evidence="1">BazhouSP</strain>
    </source>
</reference>
<accession>A0AAD4RBZ4</accession>
<protein>
    <submittedName>
        <fullName evidence="1">Uncharacterized protein</fullName>
    </submittedName>
</protein>
<dbReference type="AlphaFoldDB" id="A0AAD4RBZ4"/>
<evidence type="ECO:0000313" key="2">
    <source>
        <dbReference type="Proteomes" id="UP001201812"/>
    </source>
</evidence>
<dbReference type="EMBL" id="JAKKPZ010000002">
    <property type="protein sequence ID" value="KAI1725477.1"/>
    <property type="molecule type" value="Genomic_DNA"/>
</dbReference>
<keyword evidence="2" id="KW-1185">Reference proteome</keyword>